<dbReference type="InterPro" id="IPR008914">
    <property type="entry name" value="PEBP"/>
</dbReference>
<dbReference type="NCBIfam" id="TIGR00481">
    <property type="entry name" value="YbhB/YbcL family Raf kinase inhibitor-like protein"/>
    <property type="match status" value="1"/>
</dbReference>
<dbReference type="EMBL" id="JAAONZ010000005">
    <property type="protein sequence ID" value="NHO65730.1"/>
    <property type="molecule type" value="Genomic_DNA"/>
</dbReference>
<proteinExistence type="predicted"/>
<dbReference type="Gene3D" id="3.90.280.10">
    <property type="entry name" value="PEBP-like"/>
    <property type="match status" value="1"/>
</dbReference>
<organism evidence="2 3">
    <name type="scientific">Pseudomaricurvus hydrocarbonicus</name>
    <dbReference type="NCBI Taxonomy" id="1470433"/>
    <lineage>
        <taxon>Bacteria</taxon>
        <taxon>Pseudomonadati</taxon>
        <taxon>Pseudomonadota</taxon>
        <taxon>Gammaproteobacteria</taxon>
        <taxon>Cellvibrionales</taxon>
        <taxon>Cellvibrionaceae</taxon>
        <taxon>Pseudomaricurvus</taxon>
    </lineage>
</organism>
<dbReference type="PANTHER" id="PTHR30289:SF1">
    <property type="entry name" value="PEBP (PHOSPHATIDYLETHANOLAMINE-BINDING PROTEIN) FAMILY PROTEIN"/>
    <property type="match status" value="1"/>
</dbReference>
<dbReference type="Pfam" id="PF01161">
    <property type="entry name" value="PBP"/>
    <property type="match status" value="1"/>
</dbReference>
<reference evidence="2" key="1">
    <citation type="submission" date="2020-03" db="EMBL/GenBank/DDBJ databases">
        <authorList>
            <person name="Guo F."/>
        </authorList>
    </citation>
    <scope>NUCLEOTIDE SEQUENCE</scope>
    <source>
        <strain evidence="2">JCM 30134</strain>
    </source>
</reference>
<evidence type="ECO:0000313" key="3">
    <source>
        <dbReference type="Proteomes" id="UP000787472"/>
    </source>
</evidence>
<dbReference type="AlphaFoldDB" id="A0A9E5JWC4"/>
<dbReference type="CDD" id="cd00865">
    <property type="entry name" value="PEBP_bact_arch"/>
    <property type="match status" value="1"/>
</dbReference>
<dbReference type="InterPro" id="IPR005247">
    <property type="entry name" value="YbhB_YbcL/LppC-like"/>
</dbReference>
<evidence type="ECO:0000313" key="2">
    <source>
        <dbReference type="EMBL" id="NHO65730.1"/>
    </source>
</evidence>
<dbReference type="Proteomes" id="UP000787472">
    <property type="component" value="Unassembled WGS sequence"/>
</dbReference>
<name>A0A9E5JWC4_9GAMM</name>
<sequence length="184" mass="19408">MIKQCKVLIFGLAVAASSALAGEFSLTSQTIHEGAMLTNEQVFNGFGCSGENISPDLKWTSGPSGTKSYALTVYDPDAPTGSGWWHWIAYNIPANVTEFSKNAGTEDGALLPAGVVQGRSDFGSYSFGGACPPEGDNAHRYIFTVHALKTEHIELPKDASAALIGFMINANSLGKATLVATYGR</sequence>
<accession>A0A9E5JWC4</accession>
<feature type="chain" id="PRO_5039374293" evidence="1">
    <location>
        <begin position="22"/>
        <end position="184"/>
    </location>
</feature>
<dbReference type="SUPFAM" id="SSF49777">
    <property type="entry name" value="PEBP-like"/>
    <property type="match status" value="1"/>
</dbReference>
<dbReference type="InterPro" id="IPR036610">
    <property type="entry name" value="PEBP-like_sf"/>
</dbReference>
<feature type="signal peptide" evidence="1">
    <location>
        <begin position="1"/>
        <end position="21"/>
    </location>
</feature>
<keyword evidence="1" id="KW-0732">Signal</keyword>
<protein>
    <submittedName>
        <fullName evidence="2">YbhB/YbcL family Raf kinase inhibitor-like protein</fullName>
    </submittedName>
</protein>
<comment type="caution">
    <text evidence="2">The sequence shown here is derived from an EMBL/GenBank/DDBJ whole genome shotgun (WGS) entry which is preliminary data.</text>
</comment>
<keyword evidence="3" id="KW-1185">Reference proteome</keyword>
<evidence type="ECO:0000256" key="1">
    <source>
        <dbReference type="SAM" id="SignalP"/>
    </source>
</evidence>
<dbReference type="PANTHER" id="PTHR30289">
    <property type="entry name" value="UNCHARACTERIZED PROTEIN YBCL-RELATED"/>
    <property type="match status" value="1"/>
</dbReference>
<gene>
    <name evidence="2" type="ORF">G8770_09275</name>
</gene>